<keyword evidence="1" id="KW-0560">Oxidoreductase</keyword>
<dbReference type="GO" id="GO:0005737">
    <property type="term" value="C:cytoplasm"/>
    <property type="evidence" value="ECO:0007669"/>
    <property type="project" value="TreeGrafter"/>
</dbReference>
<comment type="similarity">
    <text evidence="2">Belongs to the HpaH/HsaA monooxygenase family.</text>
</comment>
<dbReference type="GO" id="GO:0033539">
    <property type="term" value="P:fatty acid beta-oxidation using acyl-CoA dehydrogenase"/>
    <property type="evidence" value="ECO:0007669"/>
    <property type="project" value="TreeGrafter"/>
</dbReference>
<dbReference type="RefSeq" id="WP_020585091.1">
    <property type="nucleotide sequence ID" value="NZ_JOJP01000001.1"/>
</dbReference>
<dbReference type="Proteomes" id="UP000027997">
    <property type="component" value="Unassembled WGS sequence"/>
</dbReference>
<dbReference type="Gene3D" id="1.20.140.10">
    <property type="entry name" value="Butyryl-CoA Dehydrogenase, subunit A, domain 3"/>
    <property type="match status" value="1"/>
</dbReference>
<organism evidence="5 6">
    <name type="scientific">Endozoicomonas elysicola</name>
    <dbReference type="NCBI Taxonomy" id="305900"/>
    <lineage>
        <taxon>Bacteria</taxon>
        <taxon>Pseudomonadati</taxon>
        <taxon>Pseudomonadota</taxon>
        <taxon>Gammaproteobacteria</taxon>
        <taxon>Oceanospirillales</taxon>
        <taxon>Endozoicomonadaceae</taxon>
        <taxon>Endozoicomonas</taxon>
    </lineage>
</organism>
<protein>
    <submittedName>
        <fullName evidence="5">Flavin-dependent monooxygenase</fullName>
    </submittedName>
</protein>
<comment type="caution">
    <text evidence="5">The sequence shown here is derived from an EMBL/GenBank/DDBJ whole genome shotgun (WGS) entry which is preliminary data.</text>
</comment>
<evidence type="ECO:0000256" key="2">
    <source>
        <dbReference type="ARBA" id="ARBA00049661"/>
    </source>
</evidence>
<dbReference type="SUPFAM" id="SSF56645">
    <property type="entry name" value="Acyl-CoA dehydrogenase NM domain-like"/>
    <property type="match status" value="1"/>
</dbReference>
<dbReference type="PANTHER" id="PTHR48083">
    <property type="entry name" value="MEDIUM-CHAIN SPECIFIC ACYL-COA DEHYDROGENASE, MITOCHONDRIAL-RELATED"/>
    <property type="match status" value="1"/>
</dbReference>
<name>A0A081KA46_9GAMM</name>
<dbReference type="Pfam" id="PF02771">
    <property type="entry name" value="Acyl-CoA_dh_N"/>
    <property type="match status" value="1"/>
</dbReference>
<dbReference type="GO" id="GO:0016712">
    <property type="term" value="F:oxidoreductase activity, acting on paired donors, with incorporation or reduction of molecular oxygen, reduced flavin or flavoprotein as one donor, and incorporation of one atom of oxygen"/>
    <property type="evidence" value="ECO:0007669"/>
    <property type="project" value="TreeGrafter"/>
</dbReference>
<evidence type="ECO:0000313" key="6">
    <source>
        <dbReference type="Proteomes" id="UP000027997"/>
    </source>
</evidence>
<dbReference type="EMBL" id="JOJP01000001">
    <property type="protein sequence ID" value="KEI71022.1"/>
    <property type="molecule type" value="Genomic_DNA"/>
</dbReference>
<proteinExistence type="inferred from homology"/>
<evidence type="ECO:0000259" key="4">
    <source>
        <dbReference type="Pfam" id="PF08028"/>
    </source>
</evidence>
<accession>A0A081KA46</accession>
<feature type="domain" description="Acyl-CoA dehydrogenase/oxidase N-terminal" evidence="3">
    <location>
        <begin position="3"/>
        <end position="95"/>
    </location>
</feature>
<dbReference type="Gene3D" id="1.10.540.10">
    <property type="entry name" value="Acyl-CoA dehydrogenase/oxidase, N-terminal domain"/>
    <property type="match status" value="1"/>
</dbReference>
<dbReference type="SUPFAM" id="SSF47203">
    <property type="entry name" value="Acyl-CoA dehydrogenase C-terminal domain-like"/>
    <property type="match status" value="1"/>
</dbReference>
<keyword evidence="6" id="KW-1185">Reference proteome</keyword>
<dbReference type="Pfam" id="PF08028">
    <property type="entry name" value="Acyl-CoA_dh_2"/>
    <property type="match status" value="1"/>
</dbReference>
<dbReference type="Gene3D" id="2.40.110.10">
    <property type="entry name" value="Butyryl-CoA Dehydrogenase, subunit A, domain 2"/>
    <property type="match status" value="1"/>
</dbReference>
<dbReference type="PANTHER" id="PTHR48083:SF19">
    <property type="entry name" value="FLAVIN-DEPENDENT MONOOXYGENASE, OXYGENASE SUBUNIT HSAA"/>
    <property type="match status" value="1"/>
</dbReference>
<dbReference type="AlphaFoldDB" id="A0A081KA46"/>
<dbReference type="STRING" id="305900.GV64_09940"/>
<gene>
    <name evidence="5" type="ORF">GV64_09940</name>
</gene>
<sequence length="394" mass="43781">MSDQDQIRQKLYERARELVPVLKERTAEANNQGKLHDETIADFQEAGFFRILQPAKWGGYELKPHDFFEVQMTLAEGCMSSAWVLGVVAIHNWQLALFDDRAAQDVWGEDTSVLISSSYMPVGKVEHVEGGYKLSGKWGFSSGSKHCEWAFLGAIVPPKNEGEAPDYRTFLVPREDYEIVDNWDTMGLQATGSHDVVVKDKFVPEYRTHRSLDGFMQNSPGNAVNTAPLFKLPFGQIFVRAVSSAAIGALKGAVDDFVDFNRKRIALHDGKAVVEDPGAQTAAANAMMVVSDLKTILFKNFDILSERAEEGEPLAIEERVKMRYDSAVVASRCADAITELYLHCGSAAIHNGHKVNQAFRDIQTGRTHVANQPAKYARNFGGVVMGRETTDFFL</sequence>
<dbReference type="InterPro" id="IPR046373">
    <property type="entry name" value="Acyl-CoA_Oxase/DH_mid-dom_sf"/>
</dbReference>
<keyword evidence="5" id="KW-0503">Monooxygenase</keyword>
<dbReference type="PIRSF" id="PIRSF016578">
    <property type="entry name" value="HsaA"/>
    <property type="match status" value="1"/>
</dbReference>
<dbReference type="InterPro" id="IPR013786">
    <property type="entry name" value="AcylCoA_DH/ox_N"/>
</dbReference>
<dbReference type="InterPro" id="IPR013107">
    <property type="entry name" value="Acyl-CoA_DH_C"/>
</dbReference>
<dbReference type="InterPro" id="IPR036250">
    <property type="entry name" value="AcylCo_DH-like_C"/>
</dbReference>
<evidence type="ECO:0000256" key="1">
    <source>
        <dbReference type="ARBA" id="ARBA00023002"/>
    </source>
</evidence>
<reference evidence="5 6" key="1">
    <citation type="submission" date="2014-06" db="EMBL/GenBank/DDBJ databases">
        <title>Whole Genome Sequences of Three Symbiotic Endozoicomonas Bacteria.</title>
        <authorList>
            <person name="Neave M.J."/>
            <person name="Apprill A."/>
            <person name="Voolstra C.R."/>
        </authorList>
    </citation>
    <scope>NUCLEOTIDE SEQUENCE [LARGE SCALE GENOMIC DNA]</scope>
    <source>
        <strain evidence="5 6">DSM 22380</strain>
    </source>
</reference>
<dbReference type="InterPro" id="IPR009100">
    <property type="entry name" value="AcylCoA_DH/oxidase_NM_dom_sf"/>
</dbReference>
<evidence type="ECO:0000259" key="3">
    <source>
        <dbReference type="Pfam" id="PF02771"/>
    </source>
</evidence>
<dbReference type="InterPro" id="IPR050741">
    <property type="entry name" value="Acyl-CoA_dehydrogenase"/>
</dbReference>
<dbReference type="eggNOG" id="COG1960">
    <property type="taxonomic scope" value="Bacteria"/>
</dbReference>
<dbReference type="GO" id="GO:0050660">
    <property type="term" value="F:flavin adenine dinucleotide binding"/>
    <property type="evidence" value="ECO:0007669"/>
    <property type="project" value="InterPro"/>
</dbReference>
<dbReference type="GO" id="GO:0003995">
    <property type="term" value="F:acyl-CoA dehydrogenase activity"/>
    <property type="evidence" value="ECO:0007669"/>
    <property type="project" value="TreeGrafter"/>
</dbReference>
<feature type="domain" description="Acyl-CoA dehydrogenase C-terminal" evidence="4">
    <location>
        <begin position="243"/>
        <end position="372"/>
    </location>
</feature>
<dbReference type="InterPro" id="IPR037069">
    <property type="entry name" value="AcylCoA_DH/ox_N_sf"/>
</dbReference>
<evidence type="ECO:0000313" key="5">
    <source>
        <dbReference type="EMBL" id="KEI71022.1"/>
    </source>
</evidence>